<dbReference type="AlphaFoldDB" id="E3NAN1"/>
<keyword evidence="3" id="KW-1185">Reference proteome</keyword>
<dbReference type="Proteomes" id="UP000008281">
    <property type="component" value="Unassembled WGS sequence"/>
</dbReference>
<reference evidence="2" key="1">
    <citation type="submission" date="2007-07" db="EMBL/GenBank/DDBJ databases">
        <title>PCAP assembly of the Caenorhabditis remanei genome.</title>
        <authorList>
            <consortium name="The Caenorhabditis remanei Sequencing Consortium"/>
            <person name="Wilson R.K."/>
        </authorList>
    </citation>
    <scope>NUCLEOTIDE SEQUENCE [LARGE SCALE GENOMIC DNA]</scope>
    <source>
        <strain evidence="2">PB4641</strain>
    </source>
</reference>
<evidence type="ECO:0000256" key="1">
    <source>
        <dbReference type="SAM" id="MobiDB-lite"/>
    </source>
</evidence>
<evidence type="ECO:0000313" key="3">
    <source>
        <dbReference type="Proteomes" id="UP000008281"/>
    </source>
</evidence>
<proteinExistence type="predicted"/>
<sequence>MVANLKILNTKIDNLSKKIHSNQHQRSNVNYHMSHYFNGSRFVMPHPNYGYHHRTVYHPQYGTTNHFGQYGNRHQYWNRGSQNGKQMKKINVVGKNQKNKKQNGSGKKGKLESRETATSQQESKQKDKLSKSTAKDQNVAK</sequence>
<dbReference type="EMBL" id="DS268577">
    <property type="protein sequence ID" value="EFO91217.1"/>
    <property type="molecule type" value="Genomic_DNA"/>
</dbReference>
<feature type="compositionally biased region" description="Basic and acidic residues" evidence="1">
    <location>
        <begin position="123"/>
        <end position="134"/>
    </location>
</feature>
<protein>
    <submittedName>
        <fullName evidence="2">Uncharacterized protein</fullName>
    </submittedName>
</protein>
<organism evidence="3">
    <name type="scientific">Caenorhabditis remanei</name>
    <name type="common">Caenorhabditis vulgaris</name>
    <dbReference type="NCBI Taxonomy" id="31234"/>
    <lineage>
        <taxon>Eukaryota</taxon>
        <taxon>Metazoa</taxon>
        <taxon>Ecdysozoa</taxon>
        <taxon>Nematoda</taxon>
        <taxon>Chromadorea</taxon>
        <taxon>Rhabditida</taxon>
        <taxon>Rhabditina</taxon>
        <taxon>Rhabditomorpha</taxon>
        <taxon>Rhabditoidea</taxon>
        <taxon>Rhabditidae</taxon>
        <taxon>Peloderinae</taxon>
        <taxon>Caenorhabditis</taxon>
    </lineage>
</organism>
<name>E3NAN1_CAERE</name>
<feature type="region of interest" description="Disordered" evidence="1">
    <location>
        <begin position="71"/>
        <end position="141"/>
    </location>
</feature>
<gene>
    <name evidence="2" type="ORF">CRE_03407</name>
</gene>
<accession>E3NAN1</accession>
<dbReference type="HOGENOM" id="CLU_1827094_0_0_1"/>
<dbReference type="InParanoid" id="E3NAN1"/>
<evidence type="ECO:0000313" key="2">
    <source>
        <dbReference type="EMBL" id="EFO91217.1"/>
    </source>
</evidence>